<dbReference type="Proteomes" id="UP000015454">
    <property type="component" value="Unassembled WGS sequence"/>
</dbReference>
<accession>T0GIG6</accession>
<dbReference type="AlphaFoldDB" id="T0GIG6"/>
<reference evidence="1" key="1">
    <citation type="submission" date="2013-05" db="EMBL/GenBank/DDBJ databases">
        <authorList>
            <person name="Harkins D.M."/>
            <person name="Durkin A.S."/>
            <person name="Brinkac L.M."/>
            <person name="Haft D.H."/>
            <person name="Selengut J.D."/>
            <person name="Sanka R."/>
            <person name="DePew J."/>
            <person name="Purushe J."/>
            <person name="Hartskeerl R.A."/>
            <person name="Ahmed A."/>
            <person name="van der Linden H."/>
            <person name="Goris M.G.A."/>
            <person name="Vinetz J.M."/>
            <person name="Sutton G.G."/>
            <person name="Nierman W.C."/>
            <person name="Fouts D.E."/>
        </authorList>
    </citation>
    <scope>NUCLEOTIDE SEQUENCE [LARGE SCALE GENOMIC DNA]</scope>
    <source>
        <strain evidence="1">5399</strain>
    </source>
</reference>
<proteinExistence type="predicted"/>
<organism evidence="1 2">
    <name type="scientific">Leptospira broomii serovar Hurstbridge str. 5399</name>
    <dbReference type="NCBI Taxonomy" id="1049789"/>
    <lineage>
        <taxon>Bacteria</taxon>
        <taxon>Pseudomonadati</taxon>
        <taxon>Spirochaetota</taxon>
        <taxon>Spirochaetia</taxon>
        <taxon>Leptospirales</taxon>
        <taxon>Leptospiraceae</taxon>
        <taxon>Leptospira</taxon>
    </lineage>
</organism>
<gene>
    <name evidence="1" type="ORF">LEP1GSC050_3593</name>
</gene>
<evidence type="ECO:0000313" key="2">
    <source>
        <dbReference type="Proteomes" id="UP000015454"/>
    </source>
</evidence>
<comment type="caution">
    <text evidence="1">The sequence shown here is derived from an EMBL/GenBank/DDBJ whole genome shotgun (WGS) entry which is preliminary data.</text>
</comment>
<protein>
    <submittedName>
        <fullName evidence="1">Uncharacterized protein</fullName>
    </submittedName>
</protein>
<keyword evidence="2" id="KW-1185">Reference proteome</keyword>
<dbReference type="EMBL" id="AHMO02000008">
    <property type="protein sequence ID" value="EQA45188.1"/>
    <property type="molecule type" value="Genomic_DNA"/>
</dbReference>
<dbReference type="STRING" id="1049789.LEP1GSC050_3593"/>
<sequence length="42" mass="4847">MQKLCNFKSSTFLKKDFSDKSYQIGENFSYFPAGLVGFFIVL</sequence>
<evidence type="ECO:0000313" key="1">
    <source>
        <dbReference type="EMBL" id="EQA45188.1"/>
    </source>
</evidence>
<name>T0GIG6_9LEPT</name>